<proteinExistence type="predicted"/>
<feature type="chain" id="PRO_5045810759" evidence="6">
    <location>
        <begin position="25"/>
        <end position="156"/>
    </location>
</feature>
<evidence type="ECO:0000256" key="2">
    <source>
        <dbReference type="ARBA" id="ARBA00022525"/>
    </source>
</evidence>
<evidence type="ECO:0000313" key="8">
    <source>
        <dbReference type="EMBL" id="MFC6092733.1"/>
    </source>
</evidence>
<dbReference type="EMBL" id="JBHSQO010000033">
    <property type="protein sequence ID" value="MFC6092733.1"/>
    <property type="molecule type" value="Genomic_DNA"/>
</dbReference>
<name>A0ABW1PCG9_9PSEU</name>
<evidence type="ECO:0000256" key="3">
    <source>
        <dbReference type="ARBA" id="ARBA00022729"/>
    </source>
</evidence>
<evidence type="ECO:0000256" key="5">
    <source>
        <dbReference type="SAM" id="Phobius"/>
    </source>
</evidence>
<evidence type="ECO:0000256" key="4">
    <source>
        <dbReference type="ARBA" id="ARBA00023088"/>
    </source>
</evidence>
<sequence>MIRRLGVVACLGLGLLVTPGVASAGGCLHRGEPPCHDTTAPATSVVLSGTSTAAASTTALVSGTSATAPTSAATPDVPATSVVPTTAAPATVVPTTAAVAASAVATATRSSAAAHPVSNQTHALADTGPSTLWPSVLGLGAVLAGALLLLFSRRRA</sequence>
<evidence type="ECO:0000256" key="1">
    <source>
        <dbReference type="ARBA" id="ARBA00022512"/>
    </source>
</evidence>
<dbReference type="InterPro" id="IPR019931">
    <property type="entry name" value="LPXTG_anchor"/>
</dbReference>
<evidence type="ECO:0000259" key="7">
    <source>
        <dbReference type="PROSITE" id="PS50847"/>
    </source>
</evidence>
<keyword evidence="1" id="KW-0134">Cell wall</keyword>
<feature type="signal peptide" evidence="6">
    <location>
        <begin position="1"/>
        <end position="24"/>
    </location>
</feature>
<evidence type="ECO:0000313" key="9">
    <source>
        <dbReference type="Proteomes" id="UP001596220"/>
    </source>
</evidence>
<dbReference type="Proteomes" id="UP001596220">
    <property type="component" value="Unassembled WGS sequence"/>
</dbReference>
<keyword evidence="5" id="KW-0472">Membrane</keyword>
<keyword evidence="5" id="KW-0812">Transmembrane</keyword>
<evidence type="ECO:0000256" key="6">
    <source>
        <dbReference type="SAM" id="SignalP"/>
    </source>
</evidence>
<dbReference type="RefSeq" id="WP_380639247.1">
    <property type="nucleotide sequence ID" value="NZ_JBHSQO010000033.1"/>
</dbReference>
<feature type="domain" description="Gram-positive cocci surface proteins LPxTG" evidence="7">
    <location>
        <begin position="124"/>
        <end position="156"/>
    </location>
</feature>
<keyword evidence="3 6" id="KW-0732">Signal</keyword>
<keyword evidence="4" id="KW-0572">Peptidoglycan-anchor</keyword>
<keyword evidence="2" id="KW-0964">Secreted</keyword>
<keyword evidence="5" id="KW-1133">Transmembrane helix</keyword>
<accession>A0ABW1PCG9</accession>
<dbReference type="PROSITE" id="PS51257">
    <property type="entry name" value="PROKAR_LIPOPROTEIN"/>
    <property type="match status" value="1"/>
</dbReference>
<organism evidence="8 9">
    <name type="scientific">Saccharothrix lopnurensis</name>
    <dbReference type="NCBI Taxonomy" id="1670621"/>
    <lineage>
        <taxon>Bacteria</taxon>
        <taxon>Bacillati</taxon>
        <taxon>Actinomycetota</taxon>
        <taxon>Actinomycetes</taxon>
        <taxon>Pseudonocardiales</taxon>
        <taxon>Pseudonocardiaceae</taxon>
        <taxon>Saccharothrix</taxon>
    </lineage>
</organism>
<reference evidence="9" key="1">
    <citation type="journal article" date="2019" name="Int. J. Syst. Evol. Microbiol.">
        <title>The Global Catalogue of Microorganisms (GCM) 10K type strain sequencing project: providing services to taxonomists for standard genome sequencing and annotation.</title>
        <authorList>
            <consortium name="The Broad Institute Genomics Platform"/>
            <consortium name="The Broad Institute Genome Sequencing Center for Infectious Disease"/>
            <person name="Wu L."/>
            <person name="Ma J."/>
        </authorList>
    </citation>
    <scope>NUCLEOTIDE SEQUENCE [LARGE SCALE GENOMIC DNA]</scope>
    <source>
        <strain evidence="9">CGMCC 4.7246</strain>
    </source>
</reference>
<protein>
    <submittedName>
        <fullName evidence="8">LPXTG cell wall anchor domain-containing protein</fullName>
    </submittedName>
</protein>
<feature type="transmembrane region" description="Helical" evidence="5">
    <location>
        <begin position="132"/>
        <end position="151"/>
    </location>
</feature>
<dbReference type="NCBIfam" id="TIGR01167">
    <property type="entry name" value="LPXTG_anchor"/>
    <property type="match status" value="1"/>
</dbReference>
<keyword evidence="9" id="KW-1185">Reference proteome</keyword>
<gene>
    <name evidence="8" type="ORF">ACFP3R_25955</name>
</gene>
<dbReference type="PROSITE" id="PS50847">
    <property type="entry name" value="GRAM_POS_ANCHORING"/>
    <property type="match status" value="1"/>
</dbReference>
<comment type="caution">
    <text evidence="8">The sequence shown here is derived from an EMBL/GenBank/DDBJ whole genome shotgun (WGS) entry which is preliminary data.</text>
</comment>